<evidence type="ECO:0000256" key="3">
    <source>
        <dbReference type="ARBA" id="ARBA00022723"/>
    </source>
</evidence>
<dbReference type="Gene3D" id="1.10.490.10">
    <property type="entry name" value="Globins"/>
    <property type="match status" value="1"/>
</dbReference>
<dbReference type="EMBL" id="JACIEE010000011">
    <property type="protein sequence ID" value="MBB3979420.1"/>
    <property type="molecule type" value="Genomic_DNA"/>
</dbReference>
<dbReference type="AlphaFoldDB" id="A0A7W6DA51"/>
<keyword evidence="8" id="KW-1185">Reference proteome</keyword>
<keyword evidence="1" id="KW-0813">Transport</keyword>
<keyword evidence="3" id="KW-0479">Metal-binding</keyword>
<evidence type="ECO:0000256" key="1">
    <source>
        <dbReference type="ARBA" id="ARBA00022448"/>
    </source>
</evidence>
<dbReference type="GO" id="GO:0046872">
    <property type="term" value="F:metal ion binding"/>
    <property type="evidence" value="ECO:0007669"/>
    <property type="project" value="UniProtKB-KW"/>
</dbReference>
<comment type="caution">
    <text evidence="7">The sequence shown here is derived from an EMBL/GenBank/DDBJ whole genome shotgun (WGS) entry which is preliminary data.</text>
</comment>
<dbReference type="PANTHER" id="PTHR47366">
    <property type="entry name" value="TWO-ON-TWO HEMOGLOBIN-3"/>
    <property type="match status" value="1"/>
</dbReference>
<comment type="similarity">
    <text evidence="5">Belongs to the truncated hemoglobin family. Group II subfamily.</text>
</comment>
<dbReference type="InterPro" id="IPR012292">
    <property type="entry name" value="Globin/Proto"/>
</dbReference>
<evidence type="ECO:0000256" key="4">
    <source>
        <dbReference type="ARBA" id="ARBA00023004"/>
    </source>
</evidence>
<dbReference type="Pfam" id="PF01152">
    <property type="entry name" value="Bac_globin"/>
    <property type="match status" value="1"/>
</dbReference>
<dbReference type="InterPro" id="IPR044203">
    <property type="entry name" value="GlbO/GLB3-like"/>
</dbReference>
<keyword evidence="4" id="KW-0408">Iron</keyword>
<dbReference type="GO" id="GO:0005344">
    <property type="term" value="F:oxygen carrier activity"/>
    <property type="evidence" value="ECO:0007669"/>
    <property type="project" value="InterPro"/>
</dbReference>
<evidence type="ECO:0000313" key="8">
    <source>
        <dbReference type="Proteomes" id="UP000574761"/>
    </source>
</evidence>
<evidence type="ECO:0000256" key="5">
    <source>
        <dbReference type="ARBA" id="ARBA00034496"/>
    </source>
</evidence>
<dbReference type="GO" id="GO:0020037">
    <property type="term" value="F:heme binding"/>
    <property type="evidence" value="ECO:0007669"/>
    <property type="project" value="InterPro"/>
</dbReference>
<organism evidence="7 8">
    <name type="scientific">Mycoplana azooxidifex</name>
    <dbReference type="NCBI Taxonomy" id="1636188"/>
    <lineage>
        <taxon>Bacteria</taxon>
        <taxon>Pseudomonadati</taxon>
        <taxon>Pseudomonadota</taxon>
        <taxon>Alphaproteobacteria</taxon>
        <taxon>Hyphomicrobiales</taxon>
        <taxon>Rhizobiaceae</taxon>
        <taxon>Mycoplana</taxon>
    </lineage>
</organism>
<accession>A0A7W6DA51</accession>
<protein>
    <submittedName>
        <fullName evidence="7">Hemoglobin</fullName>
    </submittedName>
</protein>
<feature type="region of interest" description="Disordered" evidence="6">
    <location>
        <begin position="1"/>
        <end position="23"/>
    </location>
</feature>
<evidence type="ECO:0000313" key="7">
    <source>
        <dbReference type="EMBL" id="MBB3979420.1"/>
    </source>
</evidence>
<evidence type="ECO:0000256" key="6">
    <source>
        <dbReference type="SAM" id="MobiDB-lite"/>
    </source>
</evidence>
<dbReference type="Proteomes" id="UP000574761">
    <property type="component" value="Unassembled WGS sequence"/>
</dbReference>
<proteinExistence type="inferred from homology"/>
<gene>
    <name evidence="7" type="ORF">GGQ64_004662</name>
</gene>
<dbReference type="SUPFAM" id="SSF46458">
    <property type="entry name" value="Globin-like"/>
    <property type="match status" value="1"/>
</dbReference>
<dbReference type="PANTHER" id="PTHR47366:SF1">
    <property type="entry name" value="TWO-ON-TWO HEMOGLOBIN-3"/>
    <property type="match status" value="1"/>
</dbReference>
<dbReference type="InterPro" id="IPR001486">
    <property type="entry name" value="Hemoglobin_trunc"/>
</dbReference>
<name>A0A7W6DA51_9HYPH</name>
<dbReference type="GO" id="GO:0019825">
    <property type="term" value="F:oxygen binding"/>
    <property type="evidence" value="ECO:0007669"/>
    <property type="project" value="InterPro"/>
</dbReference>
<keyword evidence="2" id="KW-0349">Heme</keyword>
<evidence type="ECO:0000256" key="2">
    <source>
        <dbReference type="ARBA" id="ARBA00022617"/>
    </source>
</evidence>
<dbReference type="CDD" id="cd14773">
    <property type="entry name" value="TrHb2_PhHbO-like_O"/>
    <property type="match status" value="1"/>
</dbReference>
<dbReference type="InterPro" id="IPR009050">
    <property type="entry name" value="Globin-like_sf"/>
</dbReference>
<reference evidence="7 8" key="1">
    <citation type="submission" date="2020-08" db="EMBL/GenBank/DDBJ databases">
        <title>Genomic Encyclopedia of Type Strains, Phase IV (KMG-IV): sequencing the most valuable type-strain genomes for metagenomic binning, comparative biology and taxonomic classification.</title>
        <authorList>
            <person name="Goeker M."/>
        </authorList>
    </citation>
    <scope>NUCLEOTIDE SEQUENCE [LARGE SCALE GENOMIC DNA]</scope>
    <source>
        <strain evidence="7 8">DSM 100211</strain>
    </source>
</reference>
<sequence length="154" mass="17181">MAQAKFGRGWRVQDGQRQDGQAEGTTTLYEAVGGEAGVRALTQRFYALMDTLPEAAACRAIHPADLSGSEEKLFEYLSGWLGGPPLYTDKRGHPMLRRRHFAAPIGAAERDGWLLCFTQALEETVPSRQLRDIVLAPVTRLAEHMVNQEQEEDR</sequence>